<proteinExistence type="predicted"/>
<accession>M0IPY2</accession>
<protein>
    <submittedName>
        <fullName evidence="1">Uncharacterized protein</fullName>
    </submittedName>
</protein>
<sequence>MGKKQRRNISIDHELDEWLDEDVENASQLISDLLMAYRAYGGDEMETVRYTLEKRVHDTADQLSD</sequence>
<dbReference type="STRING" id="662479.C440_02503"/>
<dbReference type="RefSeq" id="WP_008317934.1">
    <property type="nucleotide sequence ID" value="NZ_AOLN01000004.1"/>
</dbReference>
<evidence type="ECO:0000313" key="2">
    <source>
        <dbReference type="Proteomes" id="UP000011550"/>
    </source>
</evidence>
<reference evidence="1 2" key="1">
    <citation type="journal article" date="2014" name="PLoS Genet.">
        <title>Phylogenetically driven sequencing of extremely halophilic archaea reveals strategies for static and dynamic osmo-response.</title>
        <authorList>
            <person name="Becker E.A."/>
            <person name="Seitzer P.M."/>
            <person name="Tritt A."/>
            <person name="Larsen D."/>
            <person name="Krusor M."/>
            <person name="Yao A.I."/>
            <person name="Wu D."/>
            <person name="Madern D."/>
            <person name="Eisen J.A."/>
            <person name="Darling A.E."/>
            <person name="Facciotti M.T."/>
        </authorList>
    </citation>
    <scope>NUCLEOTIDE SEQUENCE [LARGE SCALE GENOMIC DNA]</scope>
    <source>
        <strain evidence="1 2">ATCC BAA-1512</strain>
    </source>
</reference>
<comment type="caution">
    <text evidence="1">The sequence shown here is derived from an EMBL/GenBank/DDBJ whole genome shotgun (WGS) entry which is preliminary data.</text>
</comment>
<keyword evidence="2" id="KW-1185">Reference proteome</keyword>
<dbReference type="EMBL" id="AOLN01000004">
    <property type="protein sequence ID" value="ELZ98082.1"/>
    <property type="molecule type" value="Genomic_DNA"/>
</dbReference>
<name>M0IPY2_9EURY</name>
<gene>
    <name evidence="1" type="ORF">C440_02503</name>
</gene>
<dbReference type="OrthoDB" id="378007at2157"/>
<evidence type="ECO:0000313" key="1">
    <source>
        <dbReference type="EMBL" id="ELZ98082.1"/>
    </source>
</evidence>
<dbReference type="Proteomes" id="UP000011550">
    <property type="component" value="Unassembled WGS sequence"/>
</dbReference>
<dbReference type="AlphaFoldDB" id="M0IPY2"/>
<organism evidence="1 2">
    <name type="scientific">Haloferax mucosum ATCC BAA-1512</name>
    <dbReference type="NCBI Taxonomy" id="662479"/>
    <lineage>
        <taxon>Archaea</taxon>
        <taxon>Methanobacteriati</taxon>
        <taxon>Methanobacteriota</taxon>
        <taxon>Stenosarchaea group</taxon>
        <taxon>Halobacteria</taxon>
        <taxon>Halobacteriales</taxon>
        <taxon>Haloferacaceae</taxon>
        <taxon>Haloferax</taxon>
    </lineage>
</organism>